<accession>A0AAC9NP58</accession>
<evidence type="ECO:0000259" key="5">
    <source>
        <dbReference type="PROSITE" id="PS50931"/>
    </source>
</evidence>
<dbReference type="SUPFAM" id="SSF53850">
    <property type="entry name" value="Periplasmic binding protein-like II"/>
    <property type="match status" value="1"/>
</dbReference>
<organism evidence="6 7">
    <name type="scientific">Alteromonas mediterranea</name>
    <dbReference type="NCBI Taxonomy" id="314275"/>
    <lineage>
        <taxon>Bacteria</taxon>
        <taxon>Pseudomonadati</taxon>
        <taxon>Pseudomonadota</taxon>
        <taxon>Gammaproteobacteria</taxon>
        <taxon>Alteromonadales</taxon>
        <taxon>Alteromonadaceae</taxon>
        <taxon>Alteromonas/Salinimonas group</taxon>
        <taxon>Alteromonas</taxon>
    </lineage>
</organism>
<dbReference type="PANTHER" id="PTHR30126">
    <property type="entry name" value="HTH-TYPE TRANSCRIPTIONAL REGULATOR"/>
    <property type="match status" value="1"/>
</dbReference>
<keyword evidence="4" id="KW-0804">Transcription</keyword>
<dbReference type="AlphaFoldDB" id="A0AAC9NP58"/>
<gene>
    <name evidence="6" type="ORF">BM524_00460</name>
</gene>
<dbReference type="PRINTS" id="PR00039">
    <property type="entry name" value="HTHLYSR"/>
</dbReference>
<evidence type="ECO:0000313" key="6">
    <source>
        <dbReference type="EMBL" id="APD88395.1"/>
    </source>
</evidence>
<evidence type="ECO:0000256" key="3">
    <source>
        <dbReference type="ARBA" id="ARBA00023125"/>
    </source>
</evidence>
<proteinExistence type="inferred from homology"/>
<protein>
    <submittedName>
        <fullName evidence="6">LysR family transcriptional regulator</fullName>
    </submittedName>
</protein>
<dbReference type="EMBL" id="CP018024">
    <property type="protein sequence ID" value="APD88395.1"/>
    <property type="molecule type" value="Genomic_DNA"/>
</dbReference>
<comment type="similarity">
    <text evidence="1">Belongs to the LysR transcriptional regulatory family.</text>
</comment>
<feature type="domain" description="HTH lysR-type" evidence="5">
    <location>
        <begin position="3"/>
        <end position="60"/>
    </location>
</feature>
<dbReference type="InterPro" id="IPR000847">
    <property type="entry name" value="LysR_HTH_N"/>
</dbReference>
<dbReference type="InterPro" id="IPR036390">
    <property type="entry name" value="WH_DNA-bd_sf"/>
</dbReference>
<dbReference type="Pfam" id="PF00126">
    <property type="entry name" value="HTH_1"/>
    <property type="match status" value="2"/>
</dbReference>
<name>A0AAC9NP58_9ALTE</name>
<keyword evidence="2" id="KW-0805">Transcription regulation</keyword>
<dbReference type="PANTHER" id="PTHR30126:SF98">
    <property type="entry name" value="HTH-TYPE TRANSCRIPTIONAL ACTIVATOR BAUR"/>
    <property type="match status" value="1"/>
</dbReference>
<feature type="domain" description="HTH lysR-type" evidence="5">
    <location>
        <begin position="99"/>
        <end position="156"/>
    </location>
</feature>
<dbReference type="Gene3D" id="1.10.10.10">
    <property type="entry name" value="Winged helix-like DNA-binding domain superfamily/Winged helix DNA-binding domain"/>
    <property type="match status" value="2"/>
</dbReference>
<dbReference type="GO" id="GO:0003700">
    <property type="term" value="F:DNA-binding transcription factor activity"/>
    <property type="evidence" value="ECO:0007669"/>
    <property type="project" value="InterPro"/>
</dbReference>
<evidence type="ECO:0000256" key="4">
    <source>
        <dbReference type="ARBA" id="ARBA00023163"/>
    </source>
</evidence>
<evidence type="ECO:0000313" key="7">
    <source>
        <dbReference type="Proteomes" id="UP000182101"/>
    </source>
</evidence>
<reference evidence="6 7" key="1">
    <citation type="submission" date="2016-11" db="EMBL/GenBank/DDBJ databases">
        <title>Networking in microbes: conjugative elements and plasmids in the genus Alteromonas.</title>
        <authorList>
            <person name="Lopez-Perez M."/>
            <person name="Ramon-Marco N."/>
            <person name="Rodriguez-Valera F."/>
        </authorList>
    </citation>
    <scope>NUCLEOTIDE SEQUENCE [LARGE SCALE GENOMIC DNA]</scope>
    <source>
        <strain evidence="6 7">CP48</strain>
    </source>
</reference>
<dbReference type="Gene3D" id="3.40.190.290">
    <property type="match status" value="1"/>
</dbReference>
<dbReference type="SUPFAM" id="SSF46785">
    <property type="entry name" value="Winged helix' DNA-binding domain"/>
    <property type="match status" value="2"/>
</dbReference>
<keyword evidence="3" id="KW-0238">DNA-binding</keyword>
<dbReference type="Proteomes" id="UP000182101">
    <property type="component" value="Chromosome"/>
</dbReference>
<dbReference type="PROSITE" id="PS50931">
    <property type="entry name" value="HTH_LYSR"/>
    <property type="match status" value="2"/>
</dbReference>
<dbReference type="GO" id="GO:0000976">
    <property type="term" value="F:transcription cis-regulatory region binding"/>
    <property type="evidence" value="ECO:0007669"/>
    <property type="project" value="TreeGrafter"/>
</dbReference>
<evidence type="ECO:0000256" key="1">
    <source>
        <dbReference type="ARBA" id="ARBA00009437"/>
    </source>
</evidence>
<sequence>MQLNSRHLLSAIEIKDLGTLTAAADQMHLSQSALTQGINKLENELGQQLFNRSSVGMFATPVGERFLTRANRAFEHLHEFAFTLYSTDKRKRQSLVRSITSRQLNSFVKVAETHSYTIAAARLGLSQPTLHKSIKNLETLCEQSLFHRSPAGVEPTWRARQLRRFANLFIAEIQQGLEELAEADGRMDSTIKIGSLPLSTAAIVPKSVLKLLERYPMARTTIVDGPYDEQLNSLLNGHLDVIVGALRHPAPHGDISQHKLFDDPLSLVVKADHPLANVQQLSDETLQQLKWVVPSKGVPSRQVFDDIFLSRGLDVPKDIIECSTLAAIRGILLNSERASLLPAKQVEIEVASDLLAVCPATIHESRREIGLTVRKNWQPTQVQKAFLRIIEQDFLV</sequence>
<evidence type="ECO:0000256" key="2">
    <source>
        <dbReference type="ARBA" id="ARBA00023015"/>
    </source>
</evidence>
<dbReference type="Pfam" id="PF03466">
    <property type="entry name" value="LysR_substrate"/>
    <property type="match status" value="1"/>
</dbReference>
<dbReference type="InterPro" id="IPR036388">
    <property type="entry name" value="WH-like_DNA-bd_sf"/>
</dbReference>
<dbReference type="RefSeq" id="WP_071958263.1">
    <property type="nucleotide sequence ID" value="NZ_CP018024.1"/>
</dbReference>
<dbReference type="InterPro" id="IPR005119">
    <property type="entry name" value="LysR_subst-bd"/>
</dbReference>